<dbReference type="EMBL" id="JAGMUV010000003">
    <property type="protein sequence ID" value="KAH7165694.1"/>
    <property type="molecule type" value="Genomic_DNA"/>
</dbReference>
<feature type="transmembrane region" description="Helical" evidence="1">
    <location>
        <begin position="93"/>
        <end position="110"/>
    </location>
</feature>
<sequence>MQFDICTRAPNSRGSTSPRLIKQRRDGIVYVHTCTNTDHHALRLFGLARPPGPSVSRYFTAWTPIAGRVSLAGWLAARECSDNSHLPPNSTEHLPVFSFFLILFFPLWLFGHGGGKTKMWCVAQQRRLHSVRVSRNLAALGCGGFGWTERSAPRGHTHTHRSMRVLCGCRHRHRKIRKAGRCAFAAR</sequence>
<keyword evidence="1" id="KW-0472">Membrane</keyword>
<organism evidence="2 3">
    <name type="scientific">Dactylonectria macrodidyma</name>
    <dbReference type="NCBI Taxonomy" id="307937"/>
    <lineage>
        <taxon>Eukaryota</taxon>
        <taxon>Fungi</taxon>
        <taxon>Dikarya</taxon>
        <taxon>Ascomycota</taxon>
        <taxon>Pezizomycotina</taxon>
        <taxon>Sordariomycetes</taxon>
        <taxon>Hypocreomycetidae</taxon>
        <taxon>Hypocreales</taxon>
        <taxon>Nectriaceae</taxon>
        <taxon>Dactylonectria</taxon>
    </lineage>
</organism>
<evidence type="ECO:0000313" key="3">
    <source>
        <dbReference type="Proteomes" id="UP000738349"/>
    </source>
</evidence>
<name>A0A9P9FKN7_9HYPO</name>
<gene>
    <name evidence="2" type="ORF">EDB81DRAFT_262036</name>
</gene>
<evidence type="ECO:0000256" key="1">
    <source>
        <dbReference type="SAM" id="Phobius"/>
    </source>
</evidence>
<keyword evidence="3" id="KW-1185">Reference proteome</keyword>
<protein>
    <submittedName>
        <fullName evidence="2">Uncharacterized protein</fullName>
    </submittedName>
</protein>
<proteinExistence type="predicted"/>
<reference evidence="2" key="1">
    <citation type="journal article" date="2021" name="Nat. Commun.">
        <title>Genetic determinants of endophytism in the Arabidopsis root mycobiome.</title>
        <authorList>
            <person name="Mesny F."/>
            <person name="Miyauchi S."/>
            <person name="Thiergart T."/>
            <person name="Pickel B."/>
            <person name="Atanasova L."/>
            <person name="Karlsson M."/>
            <person name="Huettel B."/>
            <person name="Barry K.W."/>
            <person name="Haridas S."/>
            <person name="Chen C."/>
            <person name="Bauer D."/>
            <person name="Andreopoulos W."/>
            <person name="Pangilinan J."/>
            <person name="LaButti K."/>
            <person name="Riley R."/>
            <person name="Lipzen A."/>
            <person name="Clum A."/>
            <person name="Drula E."/>
            <person name="Henrissat B."/>
            <person name="Kohler A."/>
            <person name="Grigoriev I.V."/>
            <person name="Martin F.M."/>
            <person name="Hacquard S."/>
        </authorList>
    </citation>
    <scope>NUCLEOTIDE SEQUENCE</scope>
    <source>
        <strain evidence="2">MPI-CAGE-AT-0147</strain>
    </source>
</reference>
<dbReference type="Proteomes" id="UP000738349">
    <property type="component" value="Unassembled WGS sequence"/>
</dbReference>
<evidence type="ECO:0000313" key="2">
    <source>
        <dbReference type="EMBL" id="KAH7165694.1"/>
    </source>
</evidence>
<comment type="caution">
    <text evidence="2">The sequence shown here is derived from an EMBL/GenBank/DDBJ whole genome shotgun (WGS) entry which is preliminary data.</text>
</comment>
<accession>A0A9P9FKN7</accession>
<keyword evidence="1" id="KW-1133">Transmembrane helix</keyword>
<keyword evidence="1" id="KW-0812">Transmembrane</keyword>
<dbReference type="AlphaFoldDB" id="A0A9P9FKN7"/>